<dbReference type="PANTHER" id="PTHR11735:SF11">
    <property type="entry name" value="TRNA THREONYLCARBAMOYLADENOSINE BIOSYNTHESIS PROTEIN TSAB"/>
    <property type="match status" value="1"/>
</dbReference>
<dbReference type="SUPFAM" id="SSF53067">
    <property type="entry name" value="Actin-like ATPase domain"/>
    <property type="match status" value="2"/>
</dbReference>
<dbReference type="GO" id="GO:0005829">
    <property type="term" value="C:cytosol"/>
    <property type="evidence" value="ECO:0007669"/>
    <property type="project" value="TreeGrafter"/>
</dbReference>
<gene>
    <name evidence="2" type="primary">tsaB</name>
    <name evidence="2" type="ORF">ENJ96_01145</name>
</gene>
<dbReference type="EMBL" id="DROK01000035">
    <property type="protein sequence ID" value="HHI96439.1"/>
    <property type="molecule type" value="Genomic_DNA"/>
</dbReference>
<reference evidence="2" key="1">
    <citation type="journal article" date="2020" name="mSystems">
        <title>Genome- and Community-Level Interaction Insights into Carbon Utilization and Element Cycling Functions of Hydrothermarchaeota in Hydrothermal Sediment.</title>
        <authorList>
            <person name="Zhou Z."/>
            <person name="Liu Y."/>
            <person name="Xu W."/>
            <person name="Pan J."/>
            <person name="Luo Z.H."/>
            <person name="Li M."/>
        </authorList>
    </citation>
    <scope>NUCLEOTIDE SEQUENCE [LARGE SCALE GENOMIC DNA]</scope>
    <source>
        <strain evidence="2">HyVt-533</strain>
    </source>
</reference>
<name>A0A7V5NYQ2_9BACT</name>
<evidence type="ECO:0000259" key="1">
    <source>
        <dbReference type="Pfam" id="PF00814"/>
    </source>
</evidence>
<dbReference type="Proteomes" id="UP000886101">
    <property type="component" value="Unassembled WGS sequence"/>
</dbReference>
<evidence type="ECO:0000313" key="2">
    <source>
        <dbReference type="EMBL" id="HHI96439.1"/>
    </source>
</evidence>
<dbReference type="Pfam" id="PF00814">
    <property type="entry name" value="TsaD"/>
    <property type="match status" value="1"/>
</dbReference>
<dbReference type="Gene3D" id="3.30.420.40">
    <property type="match status" value="2"/>
</dbReference>
<dbReference type="InterPro" id="IPR000905">
    <property type="entry name" value="Gcp-like_dom"/>
</dbReference>
<comment type="caution">
    <text evidence="2">The sequence shown here is derived from an EMBL/GenBank/DDBJ whole genome shotgun (WGS) entry which is preliminary data.</text>
</comment>
<accession>A0A7V5NYQ2</accession>
<organism evidence="2">
    <name type="scientific">Thermodesulfatator atlanticus</name>
    <dbReference type="NCBI Taxonomy" id="501497"/>
    <lineage>
        <taxon>Bacteria</taxon>
        <taxon>Pseudomonadati</taxon>
        <taxon>Thermodesulfobacteriota</taxon>
        <taxon>Thermodesulfobacteria</taxon>
        <taxon>Thermodesulfobacteriales</taxon>
        <taxon>Thermodesulfatatoraceae</taxon>
        <taxon>Thermodesulfatator</taxon>
    </lineage>
</organism>
<proteinExistence type="predicted"/>
<protein>
    <submittedName>
        <fullName evidence="2">tRNA (Adenosine(37)-N6)-threonylcarbamoyltransferase complex dimerization subunit type 1 TsaB</fullName>
    </submittedName>
</protein>
<dbReference type="AlphaFoldDB" id="A0A7V5NYQ2"/>
<dbReference type="GO" id="GO:0002949">
    <property type="term" value="P:tRNA threonylcarbamoyladenosine modification"/>
    <property type="evidence" value="ECO:0007669"/>
    <property type="project" value="InterPro"/>
</dbReference>
<feature type="domain" description="Gcp-like" evidence="1">
    <location>
        <begin position="26"/>
        <end position="226"/>
    </location>
</feature>
<dbReference type="NCBIfam" id="TIGR03725">
    <property type="entry name" value="T6A_YeaZ"/>
    <property type="match status" value="1"/>
</dbReference>
<dbReference type="CDD" id="cd24032">
    <property type="entry name" value="ASKHA_NBD_TsaB"/>
    <property type="match status" value="1"/>
</dbReference>
<dbReference type="PANTHER" id="PTHR11735">
    <property type="entry name" value="TRNA N6-ADENOSINE THREONYLCARBAMOYLTRANSFERASE"/>
    <property type="match status" value="1"/>
</dbReference>
<dbReference type="InterPro" id="IPR022496">
    <property type="entry name" value="T6A_TsaB"/>
</dbReference>
<sequence>MRDSKLVLALETASPCGGVAVVGEEVLGEITLSSRETYSRRLLTACHHLLTQLGLKLVDLAAVAVSIGPGSFTGLRIGLATAKGLHFATGLPLIGVETLKALALNAYPTPHLICPALDARRNQLYVALYQRENGGLKEILPPSLLAPEKLLPWLKGPTVFLGDGLKAFEAFFREKLGENLVTLPPHLAHPRAAAVGILARERLLAGELDDPLRLLPLYLRPSEAELKRGSPA</sequence>
<dbReference type="InterPro" id="IPR043129">
    <property type="entry name" value="ATPase_NBD"/>
</dbReference>